<accession>A0AAD4K6I7</accession>
<dbReference type="Pfam" id="PF00188">
    <property type="entry name" value="CAP"/>
    <property type="match status" value="1"/>
</dbReference>
<feature type="domain" description="SCP" evidence="3">
    <location>
        <begin position="1"/>
        <end position="131"/>
    </location>
</feature>
<reference evidence="4" key="1">
    <citation type="journal article" date="2021" name="Mol. Ecol. Resour.">
        <title>Phylogenomic analyses of the genus Drosophila reveals genomic signals of climate adaptation.</title>
        <authorList>
            <person name="Li F."/>
            <person name="Rane R.V."/>
            <person name="Luria V."/>
            <person name="Xiong Z."/>
            <person name="Chen J."/>
            <person name="Li Z."/>
            <person name="Catullo R.A."/>
            <person name="Griffin P.C."/>
            <person name="Schiffer M."/>
            <person name="Pearce S."/>
            <person name="Lee S.F."/>
            <person name="McElroy K."/>
            <person name="Stocker A."/>
            <person name="Shirriffs J."/>
            <person name="Cockerell F."/>
            <person name="Coppin C."/>
            <person name="Sgro C.M."/>
            <person name="Karger A."/>
            <person name="Cain J.W."/>
            <person name="Weber J.A."/>
            <person name="Santpere G."/>
            <person name="Kirschner M.W."/>
            <person name="Hoffmann A.A."/>
            <person name="Oakeshott J.G."/>
            <person name="Zhang G."/>
        </authorList>
    </citation>
    <scope>NUCLEOTIDE SEQUENCE</scope>
    <source>
        <strain evidence="4">BGI-SZ-2011g</strain>
    </source>
</reference>
<dbReference type="PROSITE" id="PS01010">
    <property type="entry name" value="CRISP_2"/>
    <property type="match status" value="1"/>
</dbReference>
<dbReference type="FunFam" id="3.40.33.10:FF:000010">
    <property type="entry name" value="Predicted protein"/>
    <property type="match status" value="1"/>
</dbReference>
<evidence type="ECO:0000313" key="5">
    <source>
        <dbReference type="Proteomes" id="UP001200034"/>
    </source>
</evidence>
<keyword evidence="5" id="KW-1185">Reference proteome</keyword>
<dbReference type="EMBL" id="JAJJHW010001127">
    <property type="protein sequence ID" value="KAH8378041.1"/>
    <property type="molecule type" value="Genomic_DNA"/>
</dbReference>
<feature type="non-terminal residue" evidence="4">
    <location>
        <position position="141"/>
    </location>
</feature>
<dbReference type="InterPro" id="IPR034113">
    <property type="entry name" value="SCP_GAPR1-like"/>
</dbReference>
<comment type="subcellular location">
    <subcellularLocation>
        <location evidence="1">Secreted</location>
    </subcellularLocation>
</comment>
<sequence length="141" mass="16139">QFAQEVLNAHNVYRGRHSAPPLVLSTQLSEVATQWANHLLVKNRMEHRPNSDYGENIYWASGGKLNGADVVKSWYNEIKQYNWNRPSFQYNTGHFTQVIWKSSHKLGVGYAKKGNNIYVVCNYDPPGNLMKNFPSNVSPQD</sequence>
<dbReference type="Gene3D" id="3.40.33.10">
    <property type="entry name" value="CAP"/>
    <property type="match status" value="1"/>
</dbReference>
<dbReference type="CDD" id="cd05382">
    <property type="entry name" value="CAP_GAPR1-like"/>
    <property type="match status" value="1"/>
</dbReference>
<dbReference type="InterPro" id="IPR018244">
    <property type="entry name" value="Allrgn_V5/Tpx1_CS"/>
</dbReference>
<dbReference type="InterPro" id="IPR002413">
    <property type="entry name" value="V5_allergen-like"/>
</dbReference>
<dbReference type="SUPFAM" id="SSF55797">
    <property type="entry name" value="PR-1-like"/>
    <property type="match status" value="1"/>
</dbReference>
<organism evidence="4 5">
    <name type="scientific">Drosophila rubida</name>
    <dbReference type="NCBI Taxonomy" id="30044"/>
    <lineage>
        <taxon>Eukaryota</taxon>
        <taxon>Metazoa</taxon>
        <taxon>Ecdysozoa</taxon>
        <taxon>Arthropoda</taxon>
        <taxon>Hexapoda</taxon>
        <taxon>Insecta</taxon>
        <taxon>Pterygota</taxon>
        <taxon>Neoptera</taxon>
        <taxon>Endopterygota</taxon>
        <taxon>Diptera</taxon>
        <taxon>Brachycera</taxon>
        <taxon>Muscomorpha</taxon>
        <taxon>Ephydroidea</taxon>
        <taxon>Drosophilidae</taxon>
        <taxon>Drosophila</taxon>
    </lineage>
</organism>
<dbReference type="SMART" id="SM00198">
    <property type="entry name" value="SCP"/>
    <property type="match status" value="1"/>
</dbReference>
<proteinExistence type="predicted"/>
<feature type="non-terminal residue" evidence="4">
    <location>
        <position position="1"/>
    </location>
</feature>
<evidence type="ECO:0000313" key="4">
    <source>
        <dbReference type="EMBL" id="KAH8378041.1"/>
    </source>
</evidence>
<dbReference type="Proteomes" id="UP001200034">
    <property type="component" value="Unassembled WGS sequence"/>
</dbReference>
<evidence type="ECO:0000259" key="3">
    <source>
        <dbReference type="SMART" id="SM00198"/>
    </source>
</evidence>
<dbReference type="GO" id="GO:0005576">
    <property type="term" value="C:extracellular region"/>
    <property type="evidence" value="ECO:0007669"/>
    <property type="project" value="UniProtKB-SubCell"/>
</dbReference>
<comment type="caution">
    <text evidence="4">The sequence shown here is derived from an EMBL/GenBank/DDBJ whole genome shotgun (WGS) entry which is preliminary data.</text>
</comment>
<dbReference type="PANTHER" id="PTHR10334">
    <property type="entry name" value="CYSTEINE-RICH SECRETORY PROTEIN-RELATED"/>
    <property type="match status" value="1"/>
</dbReference>
<name>A0AAD4K6I7_9MUSC</name>
<evidence type="ECO:0000256" key="1">
    <source>
        <dbReference type="ARBA" id="ARBA00004613"/>
    </source>
</evidence>
<evidence type="ECO:0000256" key="2">
    <source>
        <dbReference type="ARBA" id="ARBA00022525"/>
    </source>
</evidence>
<dbReference type="AlphaFoldDB" id="A0AAD4K6I7"/>
<dbReference type="InterPro" id="IPR001283">
    <property type="entry name" value="CRISP-related"/>
</dbReference>
<dbReference type="PROSITE" id="PS01009">
    <property type="entry name" value="CRISP_1"/>
    <property type="match status" value="1"/>
</dbReference>
<dbReference type="PRINTS" id="PR00838">
    <property type="entry name" value="V5ALLERGEN"/>
</dbReference>
<dbReference type="InterPro" id="IPR035940">
    <property type="entry name" value="CAP_sf"/>
</dbReference>
<dbReference type="PRINTS" id="PR00837">
    <property type="entry name" value="V5TPXLIKE"/>
</dbReference>
<dbReference type="InterPro" id="IPR014044">
    <property type="entry name" value="CAP_dom"/>
</dbReference>
<gene>
    <name evidence="4" type="ORF">KR093_008655</name>
</gene>
<keyword evidence="2" id="KW-0964">Secreted</keyword>
<protein>
    <recommendedName>
        <fullName evidence="3">SCP domain-containing protein</fullName>
    </recommendedName>
</protein>